<comment type="caution">
    <text evidence="1">The sequence shown here is derived from an EMBL/GenBank/DDBJ whole genome shotgun (WGS) entry which is preliminary data.</text>
</comment>
<evidence type="ECO:0000313" key="1">
    <source>
        <dbReference type="EMBL" id="CAK6966469.1"/>
    </source>
</evidence>
<dbReference type="Proteomes" id="UP001314229">
    <property type="component" value="Unassembled WGS sequence"/>
</dbReference>
<proteinExistence type="predicted"/>
<accession>A0AAV1P7W3</accession>
<evidence type="ECO:0000313" key="2">
    <source>
        <dbReference type="Proteomes" id="UP001314229"/>
    </source>
</evidence>
<name>A0AAV1P7W3_SCOSC</name>
<organism evidence="1 2">
    <name type="scientific">Scomber scombrus</name>
    <name type="common">Atlantic mackerel</name>
    <name type="synonym">Scomber vernalis</name>
    <dbReference type="NCBI Taxonomy" id="13677"/>
    <lineage>
        <taxon>Eukaryota</taxon>
        <taxon>Metazoa</taxon>
        <taxon>Chordata</taxon>
        <taxon>Craniata</taxon>
        <taxon>Vertebrata</taxon>
        <taxon>Euteleostomi</taxon>
        <taxon>Actinopterygii</taxon>
        <taxon>Neopterygii</taxon>
        <taxon>Teleostei</taxon>
        <taxon>Neoteleostei</taxon>
        <taxon>Acanthomorphata</taxon>
        <taxon>Pelagiaria</taxon>
        <taxon>Scombriformes</taxon>
        <taxon>Scombridae</taxon>
        <taxon>Scomber</taxon>
    </lineage>
</organism>
<reference evidence="1 2" key="1">
    <citation type="submission" date="2024-01" db="EMBL/GenBank/DDBJ databases">
        <authorList>
            <person name="Alioto T."/>
            <person name="Alioto T."/>
            <person name="Gomez Garrido J."/>
        </authorList>
    </citation>
    <scope>NUCLEOTIDE SEQUENCE [LARGE SCALE GENOMIC DNA]</scope>
</reference>
<protein>
    <submittedName>
        <fullName evidence="1">Uncharacterized protein</fullName>
    </submittedName>
</protein>
<sequence>MTQQQHLDMSNVFTGHWKCKIERYGHRTVEHIFNSQPPVKYSSGSLQPIEGINVTMKCDDAEDIQASFCSISDYLNNHLPDIVKSLALNHNEEIIKNTNVFYQHFNAVLRRMVMSQQTRCYHRNVTTSDDYERKVIGLKILYFTRRWVKSFLGTEAFCG</sequence>
<dbReference type="EMBL" id="CAWUFR010000094">
    <property type="protein sequence ID" value="CAK6966469.1"/>
    <property type="molecule type" value="Genomic_DNA"/>
</dbReference>
<gene>
    <name evidence="1" type="ORF">FSCOSCO3_A001046</name>
</gene>
<keyword evidence="2" id="KW-1185">Reference proteome</keyword>
<dbReference type="AlphaFoldDB" id="A0AAV1P7W3"/>